<name>A0ABZ3FEK0_9FIRM</name>
<evidence type="ECO:0000256" key="5">
    <source>
        <dbReference type="ARBA" id="ARBA00023172"/>
    </source>
</evidence>
<proteinExistence type="inferred from homology"/>
<evidence type="ECO:0000256" key="1">
    <source>
        <dbReference type="ARBA" id="ARBA00003283"/>
    </source>
</evidence>
<sequence>MSIRKRGNYYQFTIELGKDEHGKRKRISKGGFKSKNECSAAEKQLIYELEHQKYKFCDMSNDYFNNYVSNNCRERTIETYRGYYDNHIAKVFNEQYMDEITTNDIYTFLLDISNTYSREVLKGIKCLLGAIFNYCIYPKQIITINPVSFVNLSKFKCIEYPEKVLTKHNVNDIISYLSAKNSPYLIVIQIMYHTGMRASEVLGLQWNNVDLNNNVIHVRQQLSRSKKLVPPKTKAGVRDINIDNRLKDVLISQKRFCDKNANNNNFVCIKRNGDYIIHTNLNCCSKYINRDVCEFKYHALRTLHCTMLIEAGAPLVDVSRRLGHANTRITLDVYTKCTNKMTDKTIELLENIL</sequence>
<dbReference type="CDD" id="cd01189">
    <property type="entry name" value="INT_ICEBs1_C_like"/>
    <property type="match status" value="1"/>
</dbReference>
<dbReference type="Gene3D" id="1.10.150.130">
    <property type="match status" value="1"/>
</dbReference>
<dbReference type="InterPro" id="IPR004107">
    <property type="entry name" value="Integrase_SAM-like_N"/>
</dbReference>
<dbReference type="RefSeq" id="WP_074916591.1">
    <property type="nucleotide sequence ID" value="NZ_CP154622.1"/>
</dbReference>
<dbReference type="InterPro" id="IPR013762">
    <property type="entry name" value="Integrase-like_cat_sf"/>
</dbReference>
<evidence type="ECO:0000313" key="7">
    <source>
        <dbReference type="EMBL" id="XAM41824.1"/>
    </source>
</evidence>
<dbReference type="Gene3D" id="1.10.443.10">
    <property type="entry name" value="Intergrase catalytic core"/>
    <property type="match status" value="1"/>
</dbReference>
<dbReference type="PANTHER" id="PTHR30629">
    <property type="entry name" value="PROPHAGE INTEGRASE"/>
    <property type="match status" value="1"/>
</dbReference>
<dbReference type="InterPro" id="IPR028259">
    <property type="entry name" value="AP2-like_int_N"/>
</dbReference>
<dbReference type="InterPro" id="IPR010998">
    <property type="entry name" value="Integrase_recombinase_N"/>
</dbReference>
<organism evidence="7 8">
    <name type="scientific">Terrisporobacter petrolearius</name>
    <dbReference type="NCBI Taxonomy" id="1460447"/>
    <lineage>
        <taxon>Bacteria</taxon>
        <taxon>Bacillati</taxon>
        <taxon>Bacillota</taxon>
        <taxon>Clostridia</taxon>
        <taxon>Peptostreptococcales</taxon>
        <taxon>Peptostreptococcaceae</taxon>
        <taxon>Terrisporobacter</taxon>
    </lineage>
</organism>
<gene>
    <name evidence="7" type="primary">xerC_2</name>
    <name evidence="7" type="ORF">TPELB_21370</name>
</gene>
<comment type="function">
    <text evidence="1">Site-specific tyrosine recombinase, which acts by catalyzing the cutting and rejoining of the recombining DNA molecules.</text>
</comment>
<dbReference type="InterPro" id="IPR002104">
    <property type="entry name" value="Integrase_catalytic"/>
</dbReference>
<dbReference type="EMBL" id="CP154622">
    <property type="protein sequence ID" value="XAM41824.1"/>
    <property type="molecule type" value="Genomic_DNA"/>
</dbReference>
<evidence type="ECO:0000256" key="3">
    <source>
        <dbReference type="ARBA" id="ARBA00022908"/>
    </source>
</evidence>
<dbReference type="Proteomes" id="UP001477947">
    <property type="component" value="Chromosome"/>
</dbReference>
<dbReference type="Pfam" id="PF14659">
    <property type="entry name" value="Phage_int_SAM_3"/>
    <property type="match status" value="1"/>
</dbReference>
<evidence type="ECO:0000256" key="2">
    <source>
        <dbReference type="ARBA" id="ARBA00008857"/>
    </source>
</evidence>
<keyword evidence="5" id="KW-0233">DNA recombination</keyword>
<evidence type="ECO:0000259" key="6">
    <source>
        <dbReference type="PROSITE" id="PS51898"/>
    </source>
</evidence>
<accession>A0ABZ3FEK0</accession>
<evidence type="ECO:0000313" key="8">
    <source>
        <dbReference type="Proteomes" id="UP001477947"/>
    </source>
</evidence>
<keyword evidence="3" id="KW-0229">DNA integration</keyword>
<dbReference type="SUPFAM" id="SSF56349">
    <property type="entry name" value="DNA breaking-rejoining enzymes"/>
    <property type="match status" value="1"/>
</dbReference>
<keyword evidence="4" id="KW-0238">DNA-binding</keyword>
<comment type="similarity">
    <text evidence="2">Belongs to the 'phage' integrase family.</text>
</comment>
<reference evidence="7 8" key="1">
    <citation type="submission" date="2024-04" db="EMBL/GenBank/DDBJ databases">
        <title>Isolation and characterization of novel acetogenic strains of the genera Terrisporobacter and Acetoanaerobium.</title>
        <authorList>
            <person name="Boeer T."/>
            <person name="Schueler M.A."/>
            <person name="Lueschen A."/>
            <person name="Eysell L."/>
            <person name="Droege J."/>
            <person name="Heinemann M."/>
            <person name="Engelhardt L."/>
            <person name="Basen M."/>
            <person name="Daniel R."/>
        </authorList>
    </citation>
    <scope>NUCLEOTIDE SEQUENCE [LARGE SCALE GENOMIC DNA]</scope>
    <source>
        <strain evidence="7 8">ELB</strain>
    </source>
</reference>
<protein>
    <submittedName>
        <fullName evidence="7">Tyrosine recombinase XerC</fullName>
    </submittedName>
</protein>
<feature type="domain" description="Tyr recombinase" evidence="6">
    <location>
        <begin position="160"/>
        <end position="347"/>
    </location>
</feature>
<dbReference type="Pfam" id="PF14657">
    <property type="entry name" value="Arm-DNA-bind_4"/>
    <property type="match status" value="1"/>
</dbReference>
<dbReference type="Pfam" id="PF00589">
    <property type="entry name" value="Phage_integrase"/>
    <property type="match status" value="1"/>
</dbReference>
<dbReference type="PANTHER" id="PTHR30629:SF2">
    <property type="entry name" value="PROPHAGE INTEGRASE INTS-RELATED"/>
    <property type="match status" value="1"/>
</dbReference>
<dbReference type="InterPro" id="IPR011010">
    <property type="entry name" value="DNA_brk_join_enz"/>
</dbReference>
<dbReference type="PROSITE" id="PS51898">
    <property type="entry name" value="TYR_RECOMBINASE"/>
    <property type="match status" value="1"/>
</dbReference>
<keyword evidence="8" id="KW-1185">Reference proteome</keyword>
<evidence type="ECO:0000256" key="4">
    <source>
        <dbReference type="ARBA" id="ARBA00023125"/>
    </source>
</evidence>
<dbReference type="InterPro" id="IPR050808">
    <property type="entry name" value="Phage_Integrase"/>
</dbReference>